<dbReference type="InterPro" id="IPR052029">
    <property type="entry name" value="PpiD_chaperone"/>
</dbReference>
<dbReference type="InterPro" id="IPR046357">
    <property type="entry name" value="PPIase_dom_sf"/>
</dbReference>
<keyword evidence="2" id="KW-1003">Cell membrane</keyword>
<feature type="transmembrane region" description="Helical" evidence="12">
    <location>
        <begin position="12"/>
        <end position="33"/>
    </location>
</feature>
<dbReference type="PANTHER" id="PTHR47529:SF1">
    <property type="entry name" value="PERIPLASMIC CHAPERONE PPID"/>
    <property type="match status" value="1"/>
</dbReference>
<keyword evidence="7" id="KW-0143">Chaperone</keyword>
<evidence type="ECO:0000256" key="6">
    <source>
        <dbReference type="ARBA" id="ARBA00023136"/>
    </source>
</evidence>
<dbReference type="AlphaFoldDB" id="A0A5D0MNQ9"/>
<dbReference type="GO" id="GO:0003755">
    <property type="term" value="F:peptidyl-prolyl cis-trans isomerase activity"/>
    <property type="evidence" value="ECO:0007669"/>
    <property type="project" value="UniProtKB-KW"/>
</dbReference>
<evidence type="ECO:0000313" key="14">
    <source>
        <dbReference type="EMBL" id="TYB33203.1"/>
    </source>
</evidence>
<dbReference type="Pfam" id="PF13624">
    <property type="entry name" value="SurA_N_3"/>
    <property type="match status" value="1"/>
</dbReference>
<keyword evidence="11 14" id="KW-0413">Isomerase</keyword>
<evidence type="ECO:0000256" key="4">
    <source>
        <dbReference type="ARBA" id="ARBA00022692"/>
    </source>
</evidence>
<reference evidence="14 15" key="1">
    <citation type="submission" date="2019-08" db="EMBL/GenBank/DDBJ databases">
        <title>Genomic characterization of a novel candidate phylum (ARYD3) from a high temperature, high salinity tertiary oil reservoir in north central Oklahoma, USA.</title>
        <authorList>
            <person name="Youssef N.H."/>
            <person name="Yadav A."/>
            <person name="Elshahed M.S."/>
        </authorList>
    </citation>
    <scope>NUCLEOTIDE SEQUENCE [LARGE SCALE GENOMIC DNA]</scope>
    <source>
        <strain evidence="14">ARYD1</strain>
    </source>
</reference>
<evidence type="ECO:0000256" key="10">
    <source>
        <dbReference type="ARBA" id="ARBA00042775"/>
    </source>
</evidence>
<dbReference type="Pfam" id="PF13616">
    <property type="entry name" value="Rotamase_3"/>
    <property type="match status" value="1"/>
</dbReference>
<keyword evidence="3" id="KW-0997">Cell inner membrane</keyword>
<evidence type="ECO:0000256" key="8">
    <source>
        <dbReference type="ARBA" id="ARBA00038408"/>
    </source>
</evidence>
<comment type="caution">
    <text evidence="14">The sequence shown here is derived from an EMBL/GenBank/DDBJ whole genome shotgun (WGS) entry which is preliminary data.</text>
</comment>
<dbReference type="Proteomes" id="UP000323337">
    <property type="component" value="Unassembled WGS sequence"/>
</dbReference>
<sequence>MLKQFRNQKRLLSVFLWLVIAAFIGTIFLVWGVGGKNQSSNNYALKVNEYKVSYEEYQNSYQNTTDTLRQLFGNQSGQMPSNEEIQKQVITELKNKYLLLGQAHKLNIPVSDTEVMNELTNISSFLQNGQFSPERYTNVLRANGLTPAAFEQSLKEDIKISKLRNMIRNSTRVTPSEIKKEYTYRNTEAKIRYISFNPSSFKDSVNVKNEDLRTYFVENKENYRAPEEIKLKFIEFAPQDFDIETDITQQEMESYYFQNKSEFSQPEKVRASHILIRVRNFDNETEVKNARNKIENILAQLKKGKDFAEMAKKYSEDASAQNGGDLGYFKKGEMIKEFENTAFSLETGEMSGIVKTVFGFHIIKVTDHQKAKELTFQEAKDSIAEKLKERNAEQYFNDRVFRIYSKILKASNISAYQSKNDNVTVHTTKYFNTYENVYPLKGSPDVKRQLFDLPETEVSNVIDIGDKKYIFEVADRKDSYVPEFSEIEDKVRQDYLQEQSIQKALSYAEKLLKKNKNIENISDSINKNYTTTPFFKRAENIPGVGINSKMTENIFGAKKGSTLDKPYTVNSKVYLVELADIKTPDFPADKDHPDIRNFIANIKSETALNSYISKLESNAEIWIAPSLRGYIGN</sequence>
<comment type="similarity">
    <text evidence="8">Belongs to the PpiD chaperone family.</text>
</comment>
<keyword evidence="5 12" id="KW-1133">Transmembrane helix</keyword>
<dbReference type="SUPFAM" id="SSF54534">
    <property type="entry name" value="FKBP-like"/>
    <property type="match status" value="1"/>
</dbReference>
<evidence type="ECO:0000256" key="2">
    <source>
        <dbReference type="ARBA" id="ARBA00022475"/>
    </source>
</evidence>
<feature type="domain" description="PpiC" evidence="13">
    <location>
        <begin position="266"/>
        <end position="367"/>
    </location>
</feature>
<evidence type="ECO:0000313" key="15">
    <source>
        <dbReference type="Proteomes" id="UP000323337"/>
    </source>
</evidence>
<dbReference type="InterPro" id="IPR027304">
    <property type="entry name" value="Trigger_fact/SurA_dom_sf"/>
</dbReference>
<evidence type="ECO:0000256" key="5">
    <source>
        <dbReference type="ARBA" id="ARBA00022989"/>
    </source>
</evidence>
<dbReference type="EMBL" id="VSIV01000179">
    <property type="protein sequence ID" value="TYB33203.1"/>
    <property type="molecule type" value="Genomic_DNA"/>
</dbReference>
<comment type="subcellular location">
    <subcellularLocation>
        <location evidence="1">Cell inner membrane</location>
        <topology evidence="1">Single-pass type II membrane protein</topology>
        <orientation evidence="1">Periplasmic side</orientation>
    </subcellularLocation>
</comment>
<dbReference type="InterPro" id="IPR000297">
    <property type="entry name" value="PPIase_PpiC"/>
</dbReference>
<dbReference type="Gene3D" id="1.10.4030.10">
    <property type="entry name" value="Porin chaperone SurA, peptide-binding domain"/>
    <property type="match status" value="1"/>
</dbReference>
<dbReference type="GO" id="GO:0005886">
    <property type="term" value="C:plasma membrane"/>
    <property type="evidence" value="ECO:0007669"/>
    <property type="project" value="UniProtKB-SubCell"/>
</dbReference>
<name>A0A5D0MNQ9_FLESI</name>
<evidence type="ECO:0000259" key="13">
    <source>
        <dbReference type="PROSITE" id="PS50198"/>
    </source>
</evidence>
<evidence type="ECO:0000256" key="1">
    <source>
        <dbReference type="ARBA" id="ARBA00004382"/>
    </source>
</evidence>
<evidence type="ECO:0000256" key="9">
    <source>
        <dbReference type="ARBA" id="ARBA00040743"/>
    </source>
</evidence>
<evidence type="ECO:0000256" key="3">
    <source>
        <dbReference type="ARBA" id="ARBA00022519"/>
    </source>
</evidence>
<keyword evidence="6 12" id="KW-0472">Membrane</keyword>
<keyword evidence="11" id="KW-0697">Rotamase</keyword>
<evidence type="ECO:0000256" key="12">
    <source>
        <dbReference type="SAM" id="Phobius"/>
    </source>
</evidence>
<gene>
    <name evidence="14" type="ORF">FXF49_07530</name>
</gene>
<dbReference type="Gene3D" id="3.10.50.40">
    <property type="match status" value="1"/>
</dbReference>
<accession>A0A5D0MNQ9</accession>
<dbReference type="SUPFAM" id="SSF109998">
    <property type="entry name" value="Triger factor/SurA peptide-binding domain-like"/>
    <property type="match status" value="1"/>
</dbReference>
<proteinExistence type="inferred from homology"/>
<evidence type="ECO:0000256" key="11">
    <source>
        <dbReference type="PROSITE-ProRule" id="PRU00278"/>
    </source>
</evidence>
<protein>
    <recommendedName>
        <fullName evidence="9">Periplasmic chaperone PpiD</fullName>
    </recommendedName>
    <alternativeName>
        <fullName evidence="10">Periplasmic folding chaperone</fullName>
    </alternativeName>
</protein>
<evidence type="ECO:0000256" key="7">
    <source>
        <dbReference type="ARBA" id="ARBA00023186"/>
    </source>
</evidence>
<organism evidence="14 15">
    <name type="scientific">Flexistipes sinusarabici</name>
    <dbReference type="NCBI Taxonomy" id="2352"/>
    <lineage>
        <taxon>Bacteria</taxon>
        <taxon>Pseudomonadati</taxon>
        <taxon>Deferribacterota</taxon>
        <taxon>Deferribacteres</taxon>
        <taxon>Deferribacterales</taxon>
        <taxon>Flexistipitaceae</taxon>
        <taxon>Flexistipes</taxon>
    </lineage>
</organism>
<keyword evidence="4 12" id="KW-0812">Transmembrane</keyword>
<dbReference type="RefSeq" id="WP_303701289.1">
    <property type="nucleotide sequence ID" value="NZ_VSIV01000179.1"/>
</dbReference>
<dbReference type="PANTHER" id="PTHR47529">
    <property type="entry name" value="PEPTIDYL-PROLYL CIS-TRANS ISOMERASE D"/>
    <property type="match status" value="1"/>
</dbReference>
<dbReference type="Pfam" id="PF13145">
    <property type="entry name" value="Rotamase_2"/>
    <property type="match status" value="1"/>
</dbReference>
<dbReference type="PROSITE" id="PS50198">
    <property type="entry name" value="PPIC_PPIASE_2"/>
    <property type="match status" value="1"/>
</dbReference>